<accession>A0ABT1BYA7</accession>
<comment type="subcellular location">
    <subcellularLocation>
        <location evidence="5">Cytoplasm</location>
    </subcellularLocation>
</comment>
<evidence type="ECO:0000256" key="4">
    <source>
        <dbReference type="ARBA" id="ARBA00022839"/>
    </source>
</evidence>
<comment type="caution">
    <text evidence="8">The sequence shown here is derived from an EMBL/GenBank/DDBJ whole genome shotgun (WGS) entry which is preliminary data.</text>
</comment>
<name>A0ABT1BYA7_9BACT</name>
<evidence type="ECO:0000313" key="8">
    <source>
        <dbReference type="EMBL" id="MCO6026066.1"/>
    </source>
</evidence>
<dbReference type="CDD" id="cd04489">
    <property type="entry name" value="ExoVII_LU_OBF"/>
    <property type="match status" value="1"/>
</dbReference>
<reference evidence="8 9" key="1">
    <citation type="submission" date="2022-06" db="EMBL/GenBank/DDBJ databases">
        <title>A taxonomic note on the genus Prevotella: Description of four novel genera and emended description of the genera Hallella and Xylanibacter.</title>
        <authorList>
            <person name="Hitch T.C.A."/>
        </authorList>
    </citation>
    <scope>NUCLEOTIDE SEQUENCE [LARGE SCALE GENOMIC DNA]</scope>
    <source>
        <strain evidence="8 9">DSM 100619</strain>
    </source>
</reference>
<sequence length="431" mass="49107">MQKPLTLYELNCLVRDLIDLKMRDSYWVQAELSQVREVSHNCYMELIQKDKASNTPIARAAAKCWRSTWLLLGPAFERITGQTLHAGMKVLLQVKAQFHENYGFSWIVEDIDPDYTLGDMARKRQEIIRQLKEEGVLELQKELQLSLFAQRIAVISSGGAAGYGDFCHQLSDNAFGFWFETELFQATMQGEGVEKSIIQALNAIFVRQDAFDAVVIIRGGGATSDLSGFDTLELAENVANFPLPVITGIGHDRDESVLDIVSYARVKTPTAAADFLVDHLQETYNRIEEASERITDLVQRQLQMEKLRLNRLSEQIPSLFLVVKTKQESRLDRFRLRLLTASRQLSDREKQRVDNCAQRLPEILLRKIEREQHRLQLLDQRISSADPQQLLRRGYSITLYHGKSVRDAAGLKSGDELETRLSKGVVKSIVK</sequence>
<dbReference type="NCBIfam" id="TIGR00237">
    <property type="entry name" value="xseA"/>
    <property type="match status" value="1"/>
</dbReference>
<dbReference type="EC" id="3.1.11.6" evidence="5"/>
<proteinExistence type="inferred from homology"/>
<dbReference type="InterPro" id="IPR025824">
    <property type="entry name" value="OB-fold_nuc-bd_dom"/>
</dbReference>
<feature type="domain" description="OB-fold nucleic acid binding" evidence="7">
    <location>
        <begin position="6"/>
        <end position="112"/>
    </location>
</feature>
<keyword evidence="1" id="KW-0963">Cytoplasm</keyword>
<dbReference type="PANTHER" id="PTHR30008:SF0">
    <property type="entry name" value="EXODEOXYRIBONUCLEASE 7 LARGE SUBUNIT"/>
    <property type="match status" value="1"/>
</dbReference>
<comment type="similarity">
    <text evidence="5">Belongs to the XseA family.</text>
</comment>
<protein>
    <recommendedName>
        <fullName evidence="5">Exodeoxyribonuclease 7 large subunit</fullName>
        <ecNumber evidence="5">3.1.11.6</ecNumber>
    </recommendedName>
</protein>
<feature type="domain" description="Exonuclease VII large subunit C-terminal" evidence="6">
    <location>
        <begin position="138"/>
        <end position="428"/>
    </location>
</feature>
<dbReference type="InterPro" id="IPR020579">
    <property type="entry name" value="Exonuc_VII_lsu_C"/>
</dbReference>
<evidence type="ECO:0000259" key="7">
    <source>
        <dbReference type="Pfam" id="PF13742"/>
    </source>
</evidence>
<gene>
    <name evidence="8" type="primary">xseA</name>
    <name evidence="8" type="ORF">NG821_09485</name>
</gene>
<dbReference type="InterPro" id="IPR003753">
    <property type="entry name" value="Exonuc_VII_L"/>
</dbReference>
<organism evidence="8 9">
    <name type="scientific">Segatella cerevisiae</name>
    <dbReference type="NCBI Taxonomy" id="2053716"/>
    <lineage>
        <taxon>Bacteria</taxon>
        <taxon>Pseudomonadati</taxon>
        <taxon>Bacteroidota</taxon>
        <taxon>Bacteroidia</taxon>
        <taxon>Bacteroidales</taxon>
        <taxon>Prevotellaceae</taxon>
        <taxon>Segatella</taxon>
    </lineage>
</organism>
<dbReference type="PANTHER" id="PTHR30008">
    <property type="entry name" value="EXODEOXYRIBONUCLEASE 7 LARGE SUBUNIT"/>
    <property type="match status" value="1"/>
</dbReference>
<evidence type="ECO:0000259" key="6">
    <source>
        <dbReference type="Pfam" id="PF02601"/>
    </source>
</evidence>
<dbReference type="Pfam" id="PF02601">
    <property type="entry name" value="Exonuc_VII_L"/>
    <property type="match status" value="1"/>
</dbReference>
<keyword evidence="9" id="KW-1185">Reference proteome</keyword>
<keyword evidence="4 5" id="KW-0269">Exonuclease</keyword>
<evidence type="ECO:0000256" key="5">
    <source>
        <dbReference type="RuleBase" id="RU004355"/>
    </source>
</evidence>
<evidence type="ECO:0000256" key="2">
    <source>
        <dbReference type="ARBA" id="ARBA00022722"/>
    </source>
</evidence>
<dbReference type="RefSeq" id="WP_252761424.1">
    <property type="nucleotide sequence ID" value="NZ_JAMXLY010000037.1"/>
</dbReference>
<dbReference type="EMBL" id="JAMXLY010000037">
    <property type="protein sequence ID" value="MCO6026066.1"/>
    <property type="molecule type" value="Genomic_DNA"/>
</dbReference>
<evidence type="ECO:0000313" key="9">
    <source>
        <dbReference type="Proteomes" id="UP001204015"/>
    </source>
</evidence>
<comment type="catalytic activity">
    <reaction evidence="5">
        <text>Exonucleolytic cleavage in either 5'- to 3'- or 3'- to 5'-direction to yield nucleoside 5'-phosphates.</text>
        <dbReference type="EC" id="3.1.11.6"/>
    </reaction>
</comment>
<dbReference type="Pfam" id="PF13742">
    <property type="entry name" value="tRNA_anti_2"/>
    <property type="match status" value="1"/>
</dbReference>
<keyword evidence="2 5" id="KW-0540">Nuclease</keyword>
<evidence type="ECO:0000256" key="1">
    <source>
        <dbReference type="ARBA" id="ARBA00022490"/>
    </source>
</evidence>
<dbReference type="Proteomes" id="UP001204015">
    <property type="component" value="Unassembled WGS sequence"/>
</dbReference>
<keyword evidence="3 5" id="KW-0378">Hydrolase</keyword>
<dbReference type="GO" id="GO:0008855">
    <property type="term" value="F:exodeoxyribonuclease VII activity"/>
    <property type="evidence" value="ECO:0007669"/>
    <property type="project" value="UniProtKB-EC"/>
</dbReference>
<evidence type="ECO:0000256" key="3">
    <source>
        <dbReference type="ARBA" id="ARBA00022801"/>
    </source>
</evidence>